<dbReference type="GO" id="GO:0046653">
    <property type="term" value="P:tetrahydrofolate metabolic process"/>
    <property type="evidence" value="ECO:0007669"/>
    <property type="project" value="InterPro"/>
</dbReference>
<dbReference type="InterPro" id="IPR006279">
    <property type="entry name" value="SoxD"/>
</dbReference>
<dbReference type="AlphaFoldDB" id="A0A086XQZ4"/>
<sequence>MLIPHPLLGLRDAQEFVYLGDASLIERPDGMAEGAPRAFYEYAYLRDNPTGVHRELWFHEQGDRSWLIVTRNISTHEILGAELARDVALKSLDDKRKGGAA</sequence>
<name>A0A086XQZ4_9RHOB</name>
<keyword evidence="2" id="KW-1185">Reference proteome</keyword>
<evidence type="ECO:0000313" key="1">
    <source>
        <dbReference type="EMBL" id="KFI24444.1"/>
    </source>
</evidence>
<organism evidence="1 2">
    <name type="scientific">Paenirhodobacter enshiensis</name>
    <dbReference type="NCBI Taxonomy" id="1105367"/>
    <lineage>
        <taxon>Bacteria</taxon>
        <taxon>Pseudomonadati</taxon>
        <taxon>Pseudomonadota</taxon>
        <taxon>Alphaproteobacteria</taxon>
        <taxon>Rhodobacterales</taxon>
        <taxon>Rhodobacter group</taxon>
        <taxon>Paenirhodobacter</taxon>
    </lineage>
</organism>
<proteinExistence type="predicted"/>
<gene>
    <name evidence="1" type="ORF">CG50_10125</name>
</gene>
<dbReference type="RefSeq" id="WP_036639893.1">
    <property type="nucleotide sequence ID" value="NZ_JFZB01000046.1"/>
</dbReference>
<reference evidence="1 2" key="1">
    <citation type="submission" date="2014-03" db="EMBL/GenBank/DDBJ databases">
        <title>Genome of Paenirhodobacter enshiensis DW2-9.</title>
        <authorList>
            <person name="Wang D."/>
            <person name="Wang G."/>
        </authorList>
    </citation>
    <scope>NUCLEOTIDE SEQUENCE [LARGE SCALE GENOMIC DNA]</scope>
    <source>
        <strain evidence="1 2">DW2-9</strain>
    </source>
</reference>
<dbReference type="STRING" id="1105367.CG50_10125"/>
<dbReference type="GO" id="GO:0008115">
    <property type="term" value="F:sarcosine oxidase activity"/>
    <property type="evidence" value="ECO:0007669"/>
    <property type="project" value="InterPro"/>
</dbReference>
<dbReference type="eggNOG" id="COG4311">
    <property type="taxonomic scope" value="Bacteria"/>
</dbReference>
<dbReference type="Pfam" id="PF04267">
    <property type="entry name" value="SoxD"/>
    <property type="match status" value="1"/>
</dbReference>
<dbReference type="OrthoDB" id="5420070at2"/>
<dbReference type="Proteomes" id="UP000028824">
    <property type="component" value="Unassembled WGS sequence"/>
</dbReference>
<dbReference type="EMBL" id="JFZB01000046">
    <property type="protein sequence ID" value="KFI24444.1"/>
    <property type="molecule type" value="Genomic_DNA"/>
</dbReference>
<evidence type="ECO:0000313" key="2">
    <source>
        <dbReference type="Proteomes" id="UP000028824"/>
    </source>
</evidence>
<accession>A0A086XQZ4</accession>
<comment type="caution">
    <text evidence="1">The sequence shown here is derived from an EMBL/GenBank/DDBJ whole genome shotgun (WGS) entry which is preliminary data.</text>
</comment>
<dbReference type="Gene3D" id="3.30.2270.10">
    <property type="entry name" value="Folate-binding superfamily"/>
    <property type="match status" value="1"/>
</dbReference>
<dbReference type="InterPro" id="IPR038561">
    <property type="entry name" value="SoxD_sf"/>
</dbReference>
<protein>
    <submittedName>
        <fullName evidence="1">Sarcosine oxidase subunit delta</fullName>
    </submittedName>
</protein>